<comment type="caution">
    <text evidence="1">The sequence shown here is derived from an EMBL/GenBank/DDBJ whole genome shotgun (WGS) entry which is preliminary data.</text>
</comment>
<dbReference type="Proteomes" id="UP001057402">
    <property type="component" value="Chromosome 10"/>
</dbReference>
<accession>A0ACB9M648</accession>
<dbReference type="EMBL" id="CM042889">
    <property type="protein sequence ID" value="KAI4319458.1"/>
    <property type="molecule type" value="Genomic_DNA"/>
</dbReference>
<gene>
    <name evidence="1" type="ORF">MLD38_033053</name>
</gene>
<organism evidence="1 2">
    <name type="scientific">Melastoma candidum</name>
    <dbReference type="NCBI Taxonomy" id="119954"/>
    <lineage>
        <taxon>Eukaryota</taxon>
        <taxon>Viridiplantae</taxon>
        <taxon>Streptophyta</taxon>
        <taxon>Embryophyta</taxon>
        <taxon>Tracheophyta</taxon>
        <taxon>Spermatophyta</taxon>
        <taxon>Magnoliopsida</taxon>
        <taxon>eudicotyledons</taxon>
        <taxon>Gunneridae</taxon>
        <taxon>Pentapetalae</taxon>
        <taxon>rosids</taxon>
        <taxon>malvids</taxon>
        <taxon>Myrtales</taxon>
        <taxon>Melastomataceae</taxon>
        <taxon>Melastomatoideae</taxon>
        <taxon>Melastomateae</taxon>
        <taxon>Melastoma</taxon>
    </lineage>
</organism>
<protein>
    <submittedName>
        <fullName evidence="1">Uncharacterized protein</fullName>
    </submittedName>
</protein>
<evidence type="ECO:0000313" key="2">
    <source>
        <dbReference type="Proteomes" id="UP001057402"/>
    </source>
</evidence>
<reference evidence="2" key="1">
    <citation type="journal article" date="2023" name="Front. Plant Sci.">
        <title>Chromosomal-level genome assembly of Melastoma candidum provides insights into trichome evolution.</title>
        <authorList>
            <person name="Zhong Y."/>
            <person name="Wu W."/>
            <person name="Sun C."/>
            <person name="Zou P."/>
            <person name="Liu Y."/>
            <person name="Dai S."/>
            <person name="Zhou R."/>
        </authorList>
    </citation>
    <scope>NUCLEOTIDE SEQUENCE [LARGE SCALE GENOMIC DNA]</scope>
</reference>
<sequence>MAAALCPQVVMRTSSCLSCGSAAESGLPSLPVLGGGNPVRSIEALFVRNKQPRRRMRGIAGMPCRCQVHAAKVSVEQTPVLRTDVHGADKPLAYLFRTEVGGLVKVSVGKNDYVYTVMVDASSIQLDSRYGELVLSGGMYRSDSASYTTSFDAPLMKIALDRYLLELEFEADKVPFFFSFLLRSGSNTGLPPLEIRTHRKTKFCIPVGFRSGKPFPLGLSFSADGSVNFSIFSRNTTRMLLRLYEESLADMPALELDLDHYVNRSGDLWHVSLEGSQRYASYDYLSMENRGNKIGQDHGLLDPYAKVVEKSAPTSYHGKIDDVPSFDWAGDVRPNILLEKLTMYWLNVKHFTDHKSSELPLNIAGTFSGVAEKSYHLKELGVNAVLLEPVFTYDEHKGPYFPLHFFSPSDVLGPSNDSTQAILSMKEMVKRLHSDGIEVFLEVVFTHTAETSSLRGIDESSYYNVSGQAKLKSRILLSCNYPVVQQLVLDSLRYWVIEFHIDGFCFTNASSLMRGVQDEFLSHPPLIEAIAFDPILARTKIIADCWDPVNALHKDMRFPHWKRWGEMNMKFCTDVRKFLKGEGVLSDLATRLCGSGDAFSNGRGPAYSFNFISRNFGLPLVDLVSFSNSELASQFSWNCGEEGPTNKAAILERRLKQIRNFLFTLYISLGIPILNMGDECGQSTSGSPAYDARKSYDWNLQKSAFGMQISQFISFLNSFRRRRSDLLQKREFHGAENIEWHGSDQSPPKWEDPSCRFLAMTLRVESENIPDSESSAEPFGNLFIAFNAAGNPERLILPVLPEGMLWHRLVDTALPYPGFFADDGEAVLEQMKGLFTYEMKSHTCALFEARWHSE</sequence>
<proteinExistence type="predicted"/>
<evidence type="ECO:0000313" key="1">
    <source>
        <dbReference type="EMBL" id="KAI4319458.1"/>
    </source>
</evidence>
<keyword evidence="2" id="KW-1185">Reference proteome</keyword>
<name>A0ACB9M648_9MYRT</name>